<accession>A0A1W1C705</accession>
<dbReference type="EMBL" id="FPHL01000026">
    <property type="protein sequence ID" value="SFV61461.1"/>
    <property type="molecule type" value="Genomic_DNA"/>
</dbReference>
<protein>
    <submittedName>
        <fullName evidence="1">Uncharacterized protein</fullName>
    </submittedName>
</protein>
<gene>
    <name evidence="1" type="ORF">MNB_SV-10-1149</name>
</gene>
<evidence type="ECO:0000313" key="1">
    <source>
        <dbReference type="EMBL" id="SFV61461.1"/>
    </source>
</evidence>
<organism evidence="1">
    <name type="scientific">hydrothermal vent metagenome</name>
    <dbReference type="NCBI Taxonomy" id="652676"/>
    <lineage>
        <taxon>unclassified sequences</taxon>
        <taxon>metagenomes</taxon>
        <taxon>ecological metagenomes</taxon>
    </lineage>
</organism>
<dbReference type="AlphaFoldDB" id="A0A1W1C705"/>
<name>A0A1W1C705_9ZZZZ</name>
<proteinExistence type="predicted"/>
<sequence>MKIGRCPGDIPQNGHSEPQVIVTPQKTAFVRKRKRTGPDGKTGFKKQPQIVSRIMPERKFLYALPADTHTGMASAAPLGDKKGHSAFGCRGNGLVITFEKTVVGTACQQCTLIGTDSFSHIRKRNVAVAKDRFKLLPHCSIGIEPCLYLSGCHIHLERGLYRAARLLLNIFGPAIPELCFCQGGIEHGRGVQVMWVCSAVITDSRRQIVITAFIQNVAARTVDSIVT</sequence>
<reference evidence="1" key="1">
    <citation type="submission" date="2016-10" db="EMBL/GenBank/DDBJ databases">
        <authorList>
            <person name="de Groot N.N."/>
        </authorList>
    </citation>
    <scope>NUCLEOTIDE SEQUENCE</scope>
</reference>